<dbReference type="EMBL" id="CP135136">
    <property type="protein sequence ID" value="WWR12146.1"/>
    <property type="molecule type" value="Genomic_DNA"/>
</dbReference>
<evidence type="ECO:0000256" key="3">
    <source>
        <dbReference type="ARBA" id="ARBA00023274"/>
    </source>
</evidence>
<evidence type="ECO:0000256" key="5">
    <source>
        <dbReference type="RuleBase" id="RU000571"/>
    </source>
</evidence>
<dbReference type="SUPFAM" id="SSF57840">
    <property type="entry name" value="Ribosomal protein L36"/>
    <property type="match status" value="1"/>
</dbReference>
<dbReference type="HAMAP" id="MF_00251">
    <property type="entry name" value="Ribosomal_bL36"/>
    <property type="match status" value="1"/>
</dbReference>
<reference evidence="6" key="1">
    <citation type="submission" date="2023-09" db="EMBL/GenBank/DDBJ databases">
        <title>Genomes of two closely related lineages of the louse Polyplax serrata with different host specificities.</title>
        <authorList>
            <person name="Martinu J."/>
            <person name="Tarabai H."/>
            <person name="Stefka J."/>
            <person name="Hypsa V."/>
        </authorList>
    </citation>
    <scope>NUCLEOTIDE SEQUENCE [LARGE SCALE GENOMIC DNA]</scope>
    <source>
        <strain evidence="6">HR10_N</strain>
    </source>
</reference>
<dbReference type="PANTHER" id="PTHR42888">
    <property type="entry name" value="50S RIBOSOMAL PROTEIN L36, CHLOROPLASTIC"/>
    <property type="match status" value="1"/>
</dbReference>
<dbReference type="Pfam" id="PF00444">
    <property type="entry name" value="Ribosomal_L36"/>
    <property type="match status" value="1"/>
</dbReference>
<evidence type="ECO:0000256" key="1">
    <source>
        <dbReference type="ARBA" id="ARBA00007645"/>
    </source>
</evidence>
<protein>
    <recommendedName>
        <fullName evidence="4">Large ribosomal subunit protein bL36</fullName>
    </recommendedName>
</protein>
<gene>
    <name evidence="4 6" type="primary">rpmJ</name>
    <name evidence="6" type="ORF">RQL38_00695</name>
</gene>
<name>A0ABZ2H0B4_9GAMM</name>
<accession>A0ABZ2H0B4</accession>
<sequence length="38" mass="4704">MKIRASVKRFCRYCKVIRRNRVVRVLCDKDKRHKQKQG</sequence>
<dbReference type="NCBIfam" id="TIGR01022">
    <property type="entry name" value="rpmJ_bact"/>
    <property type="match status" value="1"/>
</dbReference>
<comment type="similarity">
    <text evidence="1 4 5">Belongs to the bacterial ribosomal protein bL36 family.</text>
</comment>
<keyword evidence="7" id="KW-1185">Reference proteome</keyword>
<evidence type="ECO:0000256" key="2">
    <source>
        <dbReference type="ARBA" id="ARBA00022980"/>
    </source>
</evidence>
<dbReference type="InterPro" id="IPR000473">
    <property type="entry name" value="Ribosomal_bL36"/>
</dbReference>
<keyword evidence="2 4" id="KW-0689">Ribosomal protein</keyword>
<dbReference type="PROSITE" id="PS00828">
    <property type="entry name" value="RIBOSOMAL_L36"/>
    <property type="match status" value="1"/>
</dbReference>
<dbReference type="RefSeq" id="WP_338521801.1">
    <property type="nucleotide sequence ID" value="NZ_CP135136.1"/>
</dbReference>
<evidence type="ECO:0000313" key="7">
    <source>
        <dbReference type="Proteomes" id="UP001360424"/>
    </source>
</evidence>
<organism evidence="6 7">
    <name type="scientific">Candidatus Legionella polyplacis</name>
    <dbReference type="NCBI Taxonomy" id="2005262"/>
    <lineage>
        <taxon>Bacteria</taxon>
        <taxon>Pseudomonadati</taxon>
        <taxon>Pseudomonadota</taxon>
        <taxon>Gammaproteobacteria</taxon>
        <taxon>Legionellales</taxon>
        <taxon>Legionellaceae</taxon>
        <taxon>Legionella</taxon>
    </lineage>
</organism>
<keyword evidence="3 4" id="KW-0687">Ribonucleoprotein</keyword>
<dbReference type="Proteomes" id="UP001360424">
    <property type="component" value="Chromosome"/>
</dbReference>
<dbReference type="InterPro" id="IPR035977">
    <property type="entry name" value="Ribosomal_bL36_sp"/>
</dbReference>
<evidence type="ECO:0000313" key="6">
    <source>
        <dbReference type="EMBL" id="WWR12146.1"/>
    </source>
</evidence>
<dbReference type="GO" id="GO:0005840">
    <property type="term" value="C:ribosome"/>
    <property type="evidence" value="ECO:0007669"/>
    <property type="project" value="UniProtKB-KW"/>
</dbReference>
<proteinExistence type="inferred from homology"/>
<dbReference type="PANTHER" id="PTHR42888:SF1">
    <property type="entry name" value="LARGE RIBOSOMAL SUBUNIT PROTEIN BL36C"/>
    <property type="match status" value="1"/>
</dbReference>
<evidence type="ECO:0000256" key="4">
    <source>
        <dbReference type="HAMAP-Rule" id="MF_00251"/>
    </source>
</evidence>